<dbReference type="EMBL" id="CP054803">
    <property type="protein sequence ID" value="QKU20967.1"/>
    <property type="molecule type" value="Genomic_DNA"/>
</dbReference>
<dbReference type="RefSeq" id="WP_004731860.1">
    <property type="nucleotide sequence ID" value="NZ_CAYTBE010000022.1"/>
</dbReference>
<keyword evidence="1" id="KW-0812">Transmembrane</keyword>
<dbReference type="AlphaFoldDB" id="A0A646MQ73"/>
<feature type="transmembrane region" description="Helical" evidence="1">
    <location>
        <begin position="30"/>
        <end position="48"/>
    </location>
</feature>
<keyword evidence="1" id="KW-0472">Membrane</keyword>
<name>A0A646MQ73_ACILW</name>
<evidence type="ECO:0000256" key="1">
    <source>
        <dbReference type="SAM" id="Phobius"/>
    </source>
</evidence>
<proteinExistence type="predicted"/>
<organism evidence="3 4">
    <name type="scientific">Acinetobacter lwoffii</name>
    <dbReference type="NCBI Taxonomy" id="28090"/>
    <lineage>
        <taxon>Bacteria</taxon>
        <taxon>Pseudomonadati</taxon>
        <taxon>Pseudomonadota</taxon>
        <taxon>Gammaproteobacteria</taxon>
        <taxon>Moraxellales</taxon>
        <taxon>Moraxellaceae</taxon>
        <taxon>Acinetobacter</taxon>
    </lineage>
</organism>
<sequence length="92" mass="11185">MNISALLACLFFYSALYLFYFFFAKQQNPLLLLAAIILMALTVFIIPYPHERRRQGFDSTLRFGEYFYWPLITWWRLFILPISWLIALMYRD</sequence>
<dbReference type="Proteomes" id="UP001242129">
    <property type="component" value="Unassembled WGS sequence"/>
</dbReference>
<accession>A0A646MQ73</accession>
<evidence type="ECO:0000313" key="4">
    <source>
        <dbReference type="Proteomes" id="UP000509126"/>
    </source>
</evidence>
<feature type="transmembrane region" description="Helical" evidence="1">
    <location>
        <begin position="68"/>
        <end position="90"/>
    </location>
</feature>
<dbReference type="Proteomes" id="UP000509126">
    <property type="component" value="Chromosome"/>
</dbReference>
<evidence type="ECO:0000313" key="2">
    <source>
        <dbReference type="EMBL" id="MDP1446846.1"/>
    </source>
</evidence>
<keyword evidence="1" id="KW-1133">Transmembrane helix</keyword>
<reference evidence="2" key="2">
    <citation type="submission" date="2023-07" db="EMBL/GenBank/DDBJ databases">
        <title>Dynamics of blaOXA-23 gene transmission in Acinetobacter spp. from contaminated veterinary surfaces.</title>
        <authorList>
            <person name="Moreira Da Silva J."/>
            <person name="Menezes J."/>
            <person name="Fernandes L."/>
            <person name="Marques C."/>
            <person name="Amaral A."/>
            <person name="Timofte D."/>
            <person name="Pomba C."/>
        </authorList>
    </citation>
    <scope>NUCLEOTIDE SEQUENCE</scope>
    <source>
        <strain evidence="2">CMVB11Z4A1</strain>
    </source>
</reference>
<dbReference type="EMBL" id="JAUUUS010000008">
    <property type="protein sequence ID" value="MDP1446846.1"/>
    <property type="molecule type" value="Genomic_DNA"/>
</dbReference>
<feature type="transmembrane region" description="Helical" evidence="1">
    <location>
        <begin position="6"/>
        <end position="23"/>
    </location>
</feature>
<protein>
    <submittedName>
        <fullName evidence="3">Uncharacterized protein</fullName>
    </submittedName>
</protein>
<evidence type="ECO:0000313" key="3">
    <source>
        <dbReference type="EMBL" id="QKU20967.1"/>
    </source>
</evidence>
<gene>
    <name evidence="3" type="ORF">FOB19_05835</name>
    <name evidence="2" type="ORF">Q8G51_03085</name>
</gene>
<reference evidence="3 4" key="1">
    <citation type="submission" date="2019-11" db="EMBL/GenBank/DDBJ databases">
        <title>FDA dAtabase for Regulatory Grade micrObial Sequences (FDA-ARGOS): Supporting development and validation of Infectious Disease Dx tests.</title>
        <authorList>
            <person name="Patel R."/>
            <person name="Rucinski S."/>
            <person name="Tallon L."/>
            <person name="Sadzewicz L."/>
            <person name="Vavikolanu K."/>
            <person name="Mehta A."/>
            <person name="Aluvathingal J."/>
            <person name="Nadendla S."/>
            <person name="Nandy P."/>
            <person name="Geyer C."/>
            <person name="Yan Y."/>
            <person name="Sichtig H."/>
        </authorList>
    </citation>
    <scope>NUCLEOTIDE SEQUENCE [LARGE SCALE GENOMIC DNA]</scope>
    <source>
        <strain evidence="3 4">FDAARGOS_557</strain>
    </source>
</reference>